<proteinExistence type="inferred from homology"/>
<evidence type="ECO:0000256" key="6">
    <source>
        <dbReference type="ARBA" id="ARBA00023136"/>
    </source>
</evidence>
<comment type="subcellular location">
    <subcellularLocation>
        <location evidence="1">Membrane</location>
        <topology evidence="1">Multi-pass membrane protein</topology>
    </subcellularLocation>
</comment>
<dbReference type="PROSITE" id="PS00221">
    <property type="entry name" value="MIP"/>
    <property type="match status" value="1"/>
</dbReference>
<protein>
    <submittedName>
        <fullName evidence="9">MIP family channel protein</fullName>
    </submittedName>
</protein>
<feature type="transmembrane region" description="Helical" evidence="8">
    <location>
        <begin position="163"/>
        <end position="184"/>
    </location>
</feature>
<organism evidence="9 10">
    <name type="scientific">Clostridium bovifaecis</name>
    <dbReference type="NCBI Taxonomy" id="2184719"/>
    <lineage>
        <taxon>Bacteria</taxon>
        <taxon>Bacillati</taxon>
        <taxon>Bacillota</taxon>
        <taxon>Clostridia</taxon>
        <taxon>Eubacteriales</taxon>
        <taxon>Clostridiaceae</taxon>
        <taxon>Clostridium</taxon>
    </lineage>
</organism>
<keyword evidence="4 7" id="KW-0812">Transmembrane</keyword>
<dbReference type="GO" id="GO:0015254">
    <property type="term" value="F:glycerol channel activity"/>
    <property type="evidence" value="ECO:0007669"/>
    <property type="project" value="TreeGrafter"/>
</dbReference>
<evidence type="ECO:0000256" key="8">
    <source>
        <dbReference type="SAM" id="Phobius"/>
    </source>
</evidence>
<dbReference type="Pfam" id="PF00230">
    <property type="entry name" value="MIP"/>
    <property type="match status" value="1"/>
</dbReference>
<dbReference type="PRINTS" id="PR00783">
    <property type="entry name" value="MINTRINSICP"/>
</dbReference>
<gene>
    <name evidence="9" type="ORF">GOM49_01740</name>
</gene>
<keyword evidence="5 8" id="KW-1133">Transmembrane helix</keyword>
<evidence type="ECO:0000256" key="4">
    <source>
        <dbReference type="ARBA" id="ARBA00022692"/>
    </source>
</evidence>
<name>A0A6I6ETB1_9CLOT</name>
<dbReference type="AlphaFoldDB" id="A0A6I6ETB1"/>
<accession>A0A6I6ETB1</accession>
<feature type="transmembrane region" description="Helical" evidence="8">
    <location>
        <begin position="134"/>
        <end position="151"/>
    </location>
</feature>
<keyword evidence="10" id="KW-1185">Reference proteome</keyword>
<reference evidence="9 10" key="1">
    <citation type="submission" date="2019-12" db="EMBL/GenBank/DDBJ databases">
        <title>Genome sequenceing of Clostridium bovifaecis.</title>
        <authorList>
            <person name="Yao Y."/>
        </authorList>
    </citation>
    <scope>NUCLEOTIDE SEQUENCE [LARGE SCALE GENOMIC DNA]</scope>
    <source>
        <strain evidence="9 10">BXX</strain>
    </source>
</reference>
<dbReference type="NCBIfam" id="TIGR00861">
    <property type="entry name" value="MIP"/>
    <property type="match status" value="1"/>
</dbReference>
<dbReference type="PANTHER" id="PTHR43829:SF9">
    <property type="entry name" value="AQUAPORIN-9"/>
    <property type="match status" value="1"/>
</dbReference>
<dbReference type="EMBL" id="CP046522">
    <property type="protein sequence ID" value="QGU94026.1"/>
    <property type="molecule type" value="Genomic_DNA"/>
</dbReference>
<feature type="transmembrane region" description="Helical" evidence="8">
    <location>
        <begin position="6"/>
        <end position="27"/>
    </location>
</feature>
<dbReference type="Proteomes" id="UP000422764">
    <property type="component" value="Chromosome"/>
</dbReference>
<comment type="similarity">
    <text evidence="2 7">Belongs to the MIP/aquaporin (TC 1.A.8) family.</text>
</comment>
<dbReference type="InterPro" id="IPR050363">
    <property type="entry name" value="MIP/Aquaporin"/>
</dbReference>
<dbReference type="InterPro" id="IPR022357">
    <property type="entry name" value="MIP_CS"/>
</dbReference>
<evidence type="ECO:0000256" key="2">
    <source>
        <dbReference type="ARBA" id="ARBA00006175"/>
    </source>
</evidence>
<evidence type="ECO:0000256" key="3">
    <source>
        <dbReference type="ARBA" id="ARBA00022448"/>
    </source>
</evidence>
<dbReference type="GO" id="GO:0005886">
    <property type="term" value="C:plasma membrane"/>
    <property type="evidence" value="ECO:0007669"/>
    <property type="project" value="TreeGrafter"/>
</dbReference>
<evidence type="ECO:0000313" key="10">
    <source>
        <dbReference type="Proteomes" id="UP000422764"/>
    </source>
</evidence>
<feature type="transmembrane region" description="Helical" evidence="8">
    <location>
        <begin position="86"/>
        <end position="104"/>
    </location>
</feature>
<evidence type="ECO:0000256" key="1">
    <source>
        <dbReference type="ARBA" id="ARBA00004141"/>
    </source>
</evidence>
<dbReference type="InterPro" id="IPR000425">
    <property type="entry name" value="MIP"/>
</dbReference>
<keyword evidence="3 7" id="KW-0813">Transport</keyword>
<dbReference type="Gene3D" id="1.20.1080.10">
    <property type="entry name" value="Glycerol uptake facilitator protein"/>
    <property type="match status" value="1"/>
</dbReference>
<keyword evidence="6 8" id="KW-0472">Membrane</keyword>
<feature type="transmembrane region" description="Helical" evidence="8">
    <location>
        <begin position="34"/>
        <end position="55"/>
    </location>
</feature>
<evidence type="ECO:0000256" key="5">
    <source>
        <dbReference type="ARBA" id="ARBA00022989"/>
    </source>
</evidence>
<evidence type="ECO:0000313" key="9">
    <source>
        <dbReference type="EMBL" id="QGU94026.1"/>
    </source>
</evidence>
<sequence>MSTFLAEFLGTMMLILLGDGVVAGVALNKSKAQNGGWIVVTVAWACAVAIPAFIFGAASGAHFNPALTIALAAIGKFSWSLVPSYIAAQFLGAIVGGALVWLSYLPHWAETEDKAAKLGVFCTAPAIRNTGANLITEIVGTFVLVFGILGLGQVKMADGIGTLAVGLLILVIGLSLGAPTGYAINPARDLGPRIAHAILPIAGKGDSDWGYSWIPVVGPIIGGLIGAGLFTMVF</sequence>
<dbReference type="SUPFAM" id="SSF81338">
    <property type="entry name" value="Aquaporin-like"/>
    <property type="match status" value="1"/>
</dbReference>
<evidence type="ECO:0000256" key="7">
    <source>
        <dbReference type="RuleBase" id="RU000477"/>
    </source>
</evidence>
<dbReference type="InterPro" id="IPR023271">
    <property type="entry name" value="Aquaporin-like"/>
</dbReference>
<feature type="transmembrane region" description="Helical" evidence="8">
    <location>
        <begin position="213"/>
        <end position="233"/>
    </location>
</feature>
<dbReference type="PANTHER" id="PTHR43829">
    <property type="entry name" value="AQUAPORIN OR AQUAGLYCEROPORIN RELATED"/>
    <property type="match status" value="1"/>
</dbReference>